<dbReference type="InterPro" id="IPR036322">
    <property type="entry name" value="WD40_repeat_dom_sf"/>
</dbReference>
<reference evidence="3 4" key="2">
    <citation type="journal article" date="2021" name="Genomics">
        <title>High-quality reference genome for Clonorchis sinensis.</title>
        <authorList>
            <person name="Young N.D."/>
            <person name="Stroehlein A.J."/>
            <person name="Kinkar L."/>
            <person name="Wang T."/>
            <person name="Sohn W.M."/>
            <person name="Chang B.C.H."/>
            <person name="Kaur P."/>
            <person name="Weisz D."/>
            <person name="Dudchenko O."/>
            <person name="Aiden E.L."/>
            <person name="Korhonen P.K."/>
            <person name="Gasser R.B."/>
        </authorList>
    </citation>
    <scope>NUCLEOTIDE SEQUENCE [LARGE SCALE GENOMIC DNA]</scope>
    <source>
        <strain evidence="3">Cs-k2</strain>
    </source>
</reference>
<feature type="region of interest" description="Disordered" evidence="2">
    <location>
        <begin position="426"/>
        <end position="451"/>
    </location>
</feature>
<evidence type="ECO:0000256" key="1">
    <source>
        <dbReference type="PROSITE-ProRule" id="PRU00221"/>
    </source>
</evidence>
<dbReference type="PROSITE" id="PS50082">
    <property type="entry name" value="WD_REPEATS_2"/>
    <property type="match status" value="2"/>
</dbReference>
<feature type="repeat" description="WD" evidence="1">
    <location>
        <begin position="159"/>
        <end position="200"/>
    </location>
</feature>
<dbReference type="InterPro" id="IPR011047">
    <property type="entry name" value="Quinoprotein_ADH-like_sf"/>
</dbReference>
<evidence type="ECO:0000256" key="2">
    <source>
        <dbReference type="SAM" id="MobiDB-lite"/>
    </source>
</evidence>
<accession>A0A8T1MP70</accession>
<dbReference type="PANTHER" id="PTHR44525">
    <property type="entry name" value="WD REPEAT-CONTAINING PROTEIN 27"/>
    <property type="match status" value="1"/>
</dbReference>
<evidence type="ECO:0000313" key="3">
    <source>
        <dbReference type="EMBL" id="KAG5451174.1"/>
    </source>
</evidence>
<organism evidence="3 4">
    <name type="scientific">Clonorchis sinensis</name>
    <name type="common">Chinese liver fluke</name>
    <dbReference type="NCBI Taxonomy" id="79923"/>
    <lineage>
        <taxon>Eukaryota</taxon>
        <taxon>Metazoa</taxon>
        <taxon>Spiralia</taxon>
        <taxon>Lophotrochozoa</taxon>
        <taxon>Platyhelminthes</taxon>
        <taxon>Trematoda</taxon>
        <taxon>Digenea</taxon>
        <taxon>Opisthorchiida</taxon>
        <taxon>Opisthorchiata</taxon>
        <taxon>Opisthorchiidae</taxon>
        <taxon>Clonorchis</taxon>
    </lineage>
</organism>
<protein>
    <submittedName>
        <fullName evidence="3">WD repeat-containing protein 27</fullName>
    </submittedName>
</protein>
<evidence type="ECO:0000313" key="4">
    <source>
        <dbReference type="Proteomes" id="UP000286415"/>
    </source>
</evidence>
<dbReference type="PROSITE" id="PS50294">
    <property type="entry name" value="WD_REPEATS_REGION"/>
    <property type="match status" value="1"/>
</dbReference>
<dbReference type="EMBL" id="NIRI02000042">
    <property type="protein sequence ID" value="KAG5451174.1"/>
    <property type="molecule type" value="Genomic_DNA"/>
</dbReference>
<dbReference type="InterPro" id="IPR042411">
    <property type="entry name" value="WDR27"/>
</dbReference>
<dbReference type="SUPFAM" id="SSF50978">
    <property type="entry name" value="WD40 repeat-like"/>
    <property type="match status" value="1"/>
</dbReference>
<dbReference type="AlphaFoldDB" id="A0A8T1MP70"/>
<dbReference type="Proteomes" id="UP000286415">
    <property type="component" value="Unassembled WGS sequence"/>
</dbReference>
<dbReference type="InterPro" id="IPR001680">
    <property type="entry name" value="WD40_rpt"/>
</dbReference>
<gene>
    <name evidence="3" type="ORF">CSKR_102656</name>
</gene>
<keyword evidence="1" id="KW-0853">WD repeat</keyword>
<name>A0A8T1MP70_CLOSI</name>
<dbReference type="OrthoDB" id="20669at2759"/>
<dbReference type="Gene3D" id="2.130.10.10">
    <property type="entry name" value="YVTN repeat-like/Quinoprotein amine dehydrogenase"/>
    <property type="match status" value="3"/>
</dbReference>
<reference evidence="3 4" key="1">
    <citation type="journal article" date="2018" name="Biotechnol. Adv.">
        <title>Improved genomic resources and new bioinformatic workflow for the carcinogenic parasite Clonorchis sinensis: Biotechnological implications.</title>
        <authorList>
            <person name="Wang D."/>
            <person name="Korhonen P.K."/>
            <person name="Gasser R.B."/>
            <person name="Young N.D."/>
        </authorList>
    </citation>
    <scope>NUCLEOTIDE SEQUENCE [LARGE SCALE GENOMIC DNA]</scope>
    <source>
        <strain evidence="3">Cs-k2</strain>
    </source>
</reference>
<sequence length="928" mass="102255">MFDERSRCLKSSAWSTEPSWIFMESRCYVCLDTWQDIICVCLREQPLSVYVTTFESVPEMLLLEKVTSSVKALRLIEAAKGFHCLILTASELHCIQVNSISDHSVLGKHVVFSLKVNVDDDGSRKLVHMDSLSRLVAITQGPDLSIFASKKSLNKLILLGSHSMPILNLMFVQTHPVVLATFSEDVCKLWDLERKQLVHTIPVTKLTPSAVCLQREENLFLYGTTDGQILSVNMSNNRFTPSRLLSLQQYSSELTKCALSESEAKVSNKPDPNGRPKWSTECRLAPRISNEVTFQILSLAWITILTPEMSTPKQTEHKLSIITCSRFCIIDVASRHLEATWSWVDLGLSDWTYILAAEIAVSPTAINFWLKSKDGAIAFFSYPYQSDRVRSSSRDFMEDFNNIQQQTSALSLLARGDLQPNSILCKSLRRQTEPTRPKPKPKPKPGKPLNQAITFGHPIKSSGYAKQEPRRKMFQPLTNTRNNIKTKSTGSEAECVSQLKKTYTPSDDAPNALNYSGAVDGSKTPIYSLAYAPNGTRLAVALGSSVCLVLRISRSQKARSDAQGVGSIPPGETLCGHKGPVLCASWSSDSRLLLTSSADRTVRLWMMSEPVGLSRGDASKLSMRLAMVVDSVNGGSTNCYGEPISTQIPKKDKTFGPSSMFPDCVQFVYFHYLDSFIYAVCRNVIRLFSYELASVTNVLDKGRSNSTYKLAGEFTIESCNRLTAVSSANIFYSYLLLCAGSDRQLSVLDLNTNQTVHQLDSAHSRNITAIALNQGSLYSSLTNTRNDSLSLDPSRISTGYSTFATVAPGDCVRMWDLRDMTRPVIQFMNPDVSSGNTASGAPSDPLVPSVNATFSPCGRHLAVGGRVNVTQPYPVIYDTRKPCSHPLAVLSPSTGKMPSAPSTVVAWHPSRVEVATGSHDGQLATYVR</sequence>
<dbReference type="PANTHER" id="PTHR44525:SF1">
    <property type="entry name" value="WD REPEAT-CONTAINING PROTEIN 27"/>
    <property type="match status" value="1"/>
</dbReference>
<dbReference type="SMART" id="SM00320">
    <property type="entry name" value="WD40"/>
    <property type="match status" value="7"/>
</dbReference>
<feature type="repeat" description="WD" evidence="1">
    <location>
        <begin position="574"/>
        <end position="605"/>
    </location>
</feature>
<comment type="caution">
    <text evidence="3">The sequence shown here is derived from an EMBL/GenBank/DDBJ whole genome shotgun (WGS) entry which is preliminary data.</text>
</comment>
<proteinExistence type="predicted"/>
<dbReference type="Pfam" id="PF00400">
    <property type="entry name" value="WD40"/>
    <property type="match status" value="1"/>
</dbReference>
<keyword evidence="4" id="KW-1185">Reference proteome</keyword>
<dbReference type="InterPro" id="IPR015943">
    <property type="entry name" value="WD40/YVTN_repeat-like_dom_sf"/>
</dbReference>
<dbReference type="SUPFAM" id="SSF50998">
    <property type="entry name" value="Quinoprotein alcohol dehydrogenase-like"/>
    <property type="match status" value="1"/>
</dbReference>